<name>A0A1G2B7F6_9BACT</name>
<dbReference type="EMBL" id="MHKD01000017">
    <property type="protein sequence ID" value="OGY84190.1"/>
    <property type="molecule type" value="Genomic_DNA"/>
</dbReference>
<reference evidence="4 5" key="1">
    <citation type="journal article" date="2016" name="Nat. Commun.">
        <title>Thousands of microbial genomes shed light on interconnected biogeochemical processes in an aquifer system.</title>
        <authorList>
            <person name="Anantharaman K."/>
            <person name="Brown C.T."/>
            <person name="Hug L.A."/>
            <person name="Sharon I."/>
            <person name="Castelle C.J."/>
            <person name="Probst A.J."/>
            <person name="Thomas B.C."/>
            <person name="Singh A."/>
            <person name="Wilkins M.J."/>
            <person name="Karaoz U."/>
            <person name="Brodie E.L."/>
            <person name="Williams K.H."/>
            <person name="Hubbard S.S."/>
            <person name="Banfield J.F."/>
        </authorList>
    </citation>
    <scope>NUCLEOTIDE SEQUENCE [LARGE SCALE GENOMIC DNA]</scope>
</reference>
<dbReference type="PANTHER" id="PTHR44591:SF3">
    <property type="entry name" value="RESPONSE REGULATORY DOMAIN-CONTAINING PROTEIN"/>
    <property type="match status" value="1"/>
</dbReference>
<dbReference type="AlphaFoldDB" id="A0A1G2B7F6"/>
<dbReference type="SMART" id="SM00448">
    <property type="entry name" value="REC"/>
    <property type="match status" value="1"/>
</dbReference>
<feature type="modified residue" description="4-aspartylphosphate" evidence="2">
    <location>
        <position position="56"/>
    </location>
</feature>
<dbReference type="InterPro" id="IPR050595">
    <property type="entry name" value="Bact_response_regulator"/>
</dbReference>
<evidence type="ECO:0000256" key="2">
    <source>
        <dbReference type="PROSITE-ProRule" id="PRU00169"/>
    </source>
</evidence>
<dbReference type="STRING" id="1798542.A3F54_03780"/>
<dbReference type="PANTHER" id="PTHR44591">
    <property type="entry name" value="STRESS RESPONSE REGULATOR PROTEIN 1"/>
    <property type="match status" value="1"/>
</dbReference>
<feature type="domain" description="Response regulatory" evidence="3">
    <location>
        <begin position="7"/>
        <end position="124"/>
    </location>
</feature>
<comment type="caution">
    <text evidence="4">The sequence shown here is derived from an EMBL/GenBank/DDBJ whole genome shotgun (WGS) entry which is preliminary data.</text>
</comment>
<evidence type="ECO:0000313" key="4">
    <source>
        <dbReference type="EMBL" id="OGY84190.1"/>
    </source>
</evidence>
<dbReference type="Proteomes" id="UP000176952">
    <property type="component" value="Unassembled WGS sequence"/>
</dbReference>
<dbReference type="GO" id="GO:0000160">
    <property type="term" value="P:phosphorelay signal transduction system"/>
    <property type="evidence" value="ECO:0007669"/>
    <property type="project" value="InterPro"/>
</dbReference>
<accession>A0A1G2B7F6</accession>
<proteinExistence type="predicted"/>
<evidence type="ECO:0000259" key="3">
    <source>
        <dbReference type="PROSITE" id="PS50110"/>
    </source>
</evidence>
<evidence type="ECO:0000313" key="5">
    <source>
        <dbReference type="Proteomes" id="UP000176952"/>
    </source>
</evidence>
<dbReference type="SUPFAM" id="SSF52172">
    <property type="entry name" value="CheY-like"/>
    <property type="match status" value="1"/>
</dbReference>
<gene>
    <name evidence="4" type="ORF">A3F54_03780</name>
</gene>
<sequence length="127" mass="14578">MTNQKQKILIVEDDRFLHDLSKKKFINEGYQVVSAFNGKEALERAQTELPTLIVLDILLPEIDGMDVLESLKKDPKTRNIPVIIVSNYSDRERIQQGLKLGATDYMIKAHFSPDDIVKKVKEIIQKL</sequence>
<evidence type="ECO:0000256" key="1">
    <source>
        <dbReference type="ARBA" id="ARBA00022553"/>
    </source>
</evidence>
<dbReference type="Pfam" id="PF00072">
    <property type="entry name" value="Response_reg"/>
    <property type="match status" value="1"/>
</dbReference>
<protein>
    <recommendedName>
        <fullName evidence="3">Response regulatory domain-containing protein</fullName>
    </recommendedName>
</protein>
<organism evidence="4 5">
    <name type="scientific">Candidatus Kerfeldbacteria bacterium RIFCSPHIGHO2_12_FULL_48_17</name>
    <dbReference type="NCBI Taxonomy" id="1798542"/>
    <lineage>
        <taxon>Bacteria</taxon>
        <taxon>Candidatus Kerfeldiibacteriota</taxon>
    </lineage>
</organism>
<dbReference type="Gene3D" id="3.40.50.2300">
    <property type="match status" value="1"/>
</dbReference>
<dbReference type="InterPro" id="IPR011006">
    <property type="entry name" value="CheY-like_superfamily"/>
</dbReference>
<keyword evidence="1 2" id="KW-0597">Phosphoprotein</keyword>
<dbReference type="PROSITE" id="PS50110">
    <property type="entry name" value="RESPONSE_REGULATORY"/>
    <property type="match status" value="1"/>
</dbReference>
<dbReference type="InterPro" id="IPR001789">
    <property type="entry name" value="Sig_transdc_resp-reg_receiver"/>
</dbReference>